<name>W9SBR8_9ROSA</name>
<evidence type="ECO:0000313" key="10">
    <source>
        <dbReference type="EMBL" id="EXC20632.1"/>
    </source>
</evidence>
<dbReference type="InterPro" id="IPR036390">
    <property type="entry name" value="WH_DNA-bd_sf"/>
</dbReference>
<dbReference type="Proteomes" id="UP000030645">
    <property type="component" value="Unassembled WGS sequence"/>
</dbReference>
<evidence type="ECO:0000256" key="2">
    <source>
        <dbReference type="ARBA" id="ARBA00022737"/>
    </source>
</evidence>
<dbReference type="PROSITE" id="PS51504">
    <property type="entry name" value="H15"/>
    <property type="match status" value="1"/>
</dbReference>
<evidence type="ECO:0000256" key="4">
    <source>
        <dbReference type="ARBA" id="ARBA00023125"/>
    </source>
</evidence>
<dbReference type="GO" id="GO:0045910">
    <property type="term" value="P:negative regulation of DNA recombination"/>
    <property type="evidence" value="ECO:0007669"/>
    <property type="project" value="TreeGrafter"/>
</dbReference>
<dbReference type="OrthoDB" id="1110759at2759"/>
<keyword evidence="3" id="KW-0007">Acetylation</keyword>
<dbReference type="SUPFAM" id="SSF46785">
    <property type="entry name" value="Winged helix' DNA-binding domain"/>
    <property type="match status" value="1"/>
</dbReference>
<dbReference type="GO" id="GO:0006355">
    <property type="term" value="P:regulation of DNA-templated transcription"/>
    <property type="evidence" value="ECO:0007669"/>
    <property type="project" value="InterPro"/>
</dbReference>
<evidence type="ECO:0000256" key="1">
    <source>
        <dbReference type="ARBA" id="ARBA00004604"/>
    </source>
</evidence>
<keyword evidence="2" id="KW-0677">Repeat</keyword>
<keyword evidence="5" id="KW-0539">Nucleus</keyword>
<dbReference type="FunFam" id="1.10.10.10:FF:000537">
    <property type="entry name" value="HMG-Y-related protein A"/>
    <property type="match status" value="1"/>
</dbReference>
<dbReference type="SMART" id="SM00384">
    <property type="entry name" value="AT_hook"/>
    <property type="match status" value="4"/>
</dbReference>
<dbReference type="InterPro" id="IPR000116">
    <property type="entry name" value="HMGA"/>
</dbReference>
<feature type="compositionally biased region" description="Low complexity" evidence="8">
    <location>
        <begin position="181"/>
        <end position="190"/>
    </location>
</feature>
<evidence type="ECO:0000256" key="6">
    <source>
        <dbReference type="ARBA" id="ARBA00068571"/>
    </source>
</evidence>
<dbReference type="GO" id="GO:0030261">
    <property type="term" value="P:chromosome condensation"/>
    <property type="evidence" value="ECO:0007669"/>
    <property type="project" value="TreeGrafter"/>
</dbReference>
<feature type="compositionally biased region" description="Polar residues" evidence="8">
    <location>
        <begin position="203"/>
        <end position="212"/>
    </location>
</feature>
<dbReference type="PANTHER" id="PTHR11467:SF162">
    <property type="entry name" value="HMG-Y-RELATED PROTEIN A"/>
    <property type="match status" value="1"/>
</dbReference>
<dbReference type="Pfam" id="PF00538">
    <property type="entry name" value="Linker_histone"/>
    <property type="match status" value="1"/>
</dbReference>
<evidence type="ECO:0000256" key="5">
    <source>
        <dbReference type="ARBA" id="ARBA00023242"/>
    </source>
</evidence>
<dbReference type="InterPro" id="IPR036388">
    <property type="entry name" value="WH-like_DNA-bd_sf"/>
</dbReference>
<dbReference type="GO" id="GO:0031492">
    <property type="term" value="F:nucleosomal DNA binding"/>
    <property type="evidence" value="ECO:0007669"/>
    <property type="project" value="TreeGrafter"/>
</dbReference>
<dbReference type="PRINTS" id="PR00930">
    <property type="entry name" value="HIGHMOBLTYIY"/>
</dbReference>
<keyword evidence="4" id="KW-0238">DNA-binding</keyword>
<proteinExistence type="predicted"/>
<dbReference type="Gene3D" id="1.10.10.10">
    <property type="entry name" value="Winged helix-like DNA-binding domain superfamily/Winged helix DNA-binding domain"/>
    <property type="match status" value="1"/>
</dbReference>
<dbReference type="GO" id="GO:0006334">
    <property type="term" value="P:nucleosome assembly"/>
    <property type="evidence" value="ECO:0007669"/>
    <property type="project" value="InterPro"/>
</dbReference>
<dbReference type="GO" id="GO:0005730">
    <property type="term" value="C:nucleolus"/>
    <property type="evidence" value="ECO:0007669"/>
    <property type="project" value="UniProtKB-SubCell"/>
</dbReference>
<reference evidence="11" key="1">
    <citation type="submission" date="2013-01" db="EMBL/GenBank/DDBJ databases">
        <title>Draft Genome Sequence of a Mulberry Tree, Morus notabilis C.K. Schneid.</title>
        <authorList>
            <person name="He N."/>
            <person name="Zhao S."/>
        </authorList>
    </citation>
    <scope>NUCLEOTIDE SEQUENCE</scope>
</reference>
<keyword evidence="11" id="KW-1185">Reference proteome</keyword>
<accession>W9SBR8</accession>
<feature type="region of interest" description="Disordered" evidence="8">
    <location>
        <begin position="100"/>
        <end position="212"/>
    </location>
</feature>
<protein>
    <recommendedName>
        <fullName evidence="6">HMG-Y-related protein A</fullName>
    </recommendedName>
    <alternativeName>
        <fullName evidence="7">High mobility group A protein</fullName>
    </alternativeName>
</protein>
<dbReference type="AlphaFoldDB" id="W9SBR8"/>
<dbReference type="SMART" id="SM00526">
    <property type="entry name" value="H15"/>
    <property type="match status" value="1"/>
</dbReference>
<evidence type="ECO:0000313" key="11">
    <source>
        <dbReference type="Proteomes" id="UP000030645"/>
    </source>
</evidence>
<dbReference type="Pfam" id="PF02178">
    <property type="entry name" value="AT_hook"/>
    <property type="match status" value="4"/>
</dbReference>
<dbReference type="eggNOG" id="ENOG502RXFH">
    <property type="taxonomic scope" value="Eukaryota"/>
</dbReference>
<sequence>MEVNRLLWGTSQTEKLQLSLSATLMATGDVNKPPSLPPYPEIILRAIEALNDQNGSNKSSISKYIESTYGDLPAGHSALLSHHLNRMKETGELVFWKNNYLKPDPNAPPRRGRGRPPKDPNAQPKSPSSYSGPARPRGRPPKDPNAPPKPPKMKLASDSGKPRGRPRKMAKPTGGFGGSGAAAAAAVSSGKPRGRGRPPKVKTQLTEVSVEQ</sequence>
<dbReference type="PANTHER" id="PTHR11467">
    <property type="entry name" value="HISTONE H1"/>
    <property type="match status" value="1"/>
</dbReference>
<evidence type="ECO:0000259" key="9">
    <source>
        <dbReference type="PROSITE" id="PS51504"/>
    </source>
</evidence>
<dbReference type="InterPro" id="IPR017956">
    <property type="entry name" value="AT_hook_DNA-bd_motif"/>
</dbReference>
<dbReference type="KEGG" id="mnt:21409814"/>
<dbReference type="InterPro" id="IPR005818">
    <property type="entry name" value="Histone_H1/H5_H15"/>
</dbReference>
<evidence type="ECO:0000256" key="8">
    <source>
        <dbReference type="SAM" id="MobiDB-lite"/>
    </source>
</evidence>
<dbReference type="GO" id="GO:0003690">
    <property type="term" value="F:double-stranded DNA binding"/>
    <property type="evidence" value="ECO:0007669"/>
    <property type="project" value="TreeGrafter"/>
</dbReference>
<evidence type="ECO:0000256" key="3">
    <source>
        <dbReference type="ARBA" id="ARBA00022990"/>
    </source>
</evidence>
<dbReference type="GO" id="GO:0000786">
    <property type="term" value="C:nucleosome"/>
    <property type="evidence" value="ECO:0007669"/>
    <property type="project" value="InterPro"/>
</dbReference>
<dbReference type="EMBL" id="KE345919">
    <property type="protein sequence ID" value="EXC20632.1"/>
    <property type="molecule type" value="Genomic_DNA"/>
</dbReference>
<comment type="subcellular location">
    <subcellularLocation>
        <location evidence="1">Nucleus</location>
        <location evidence="1">Nucleolus</location>
    </subcellularLocation>
</comment>
<dbReference type="PRINTS" id="PR00929">
    <property type="entry name" value="ATHOOK"/>
</dbReference>
<feature type="domain" description="H15" evidence="9">
    <location>
        <begin position="35"/>
        <end position="104"/>
    </location>
</feature>
<organism evidence="10 11">
    <name type="scientific">Morus notabilis</name>
    <dbReference type="NCBI Taxonomy" id="981085"/>
    <lineage>
        <taxon>Eukaryota</taxon>
        <taxon>Viridiplantae</taxon>
        <taxon>Streptophyta</taxon>
        <taxon>Embryophyta</taxon>
        <taxon>Tracheophyta</taxon>
        <taxon>Spermatophyta</taxon>
        <taxon>Magnoliopsida</taxon>
        <taxon>eudicotyledons</taxon>
        <taxon>Gunneridae</taxon>
        <taxon>Pentapetalae</taxon>
        <taxon>rosids</taxon>
        <taxon>fabids</taxon>
        <taxon>Rosales</taxon>
        <taxon>Moraceae</taxon>
        <taxon>Moreae</taxon>
        <taxon>Morus</taxon>
    </lineage>
</organism>
<gene>
    <name evidence="10" type="ORF">L484_027189</name>
</gene>
<evidence type="ECO:0000256" key="7">
    <source>
        <dbReference type="ARBA" id="ARBA00076335"/>
    </source>
</evidence>